<reference evidence="3 4" key="1">
    <citation type="journal article" date="2009" name="Appl. Environ. Microbiol.">
        <title>Three genomes from the phylum Acidobacteria provide insight into the lifestyles of these microorganisms in soils.</title>
        <authorList>
            <person name="Ward N.L."/>
            <person name="Challacombe J.F."/>
            <person name="Janssen P.H."/>
            <person name="Henrissat B."/>
            <person name="Coutinho P.M."/>
            <person name="Wu M."/>
            <person name="Xie G."/>
            <person name="Haft D.H."/>
            <person name="Sait M."/>
            <person name="Badger J."/>
            <person name="Barabote R.D."/>
            <person name="Bradley B."/>
            <person name="Brettin T.S."/>
            <person name="Brinkac L.M."/>
            <person name="Bruce D."/>
            <person name="Creasy T."/>
            <person name="Daugherty S.C."/>
            <person name="Davidsen T.M."/>
            <person name="DeBoy R.T."/>
            <person name="Detter J.C."/>
            <person name="Dodson R.J."/>
            <person name="Durkin A.S."/>
            <person name="Ganapathy A."/>
            <person name="Gwinn-Giglio M."/>
            <person name="Han C.S."/>
            <person name="Khouri H."/>
            <person name="Kiss H."/>
            <person name="Kothari S.P."/>
            <person name="Madupu R."/>
            <person name="Nelson K.E."/>
            <person name="Nelson W.C."/>
            <person name="Paulsen I."/>
            <person name="Penn K."/>
            <person name="Ren Q."/>
            <person name="Rosovitz M.J."/>
            <person name="Selengut J.D."/>
            <person name="Shrivastava S."/>
            <person name="Sullivan S.A."/>
            <person name="Tapia R."/>
            <person name="Thompson L.S."/>
            <person name="Watkins K.L."/>
            <person name="Yang Q."/>
            <person name="Yu C."/>
            <person name="Zafar N."/>
            <person name="Zhou L."/>
            <person name="Kuske C.R."/>
        </authorList>
    </citation>
    <scope>NUCLEOTIDE SEQUENCE [LARGE SCALE GENOMIC DNA]</scope>
    <source>
        <strain evidence="4">ATCC 51196 / DSM 11244 / BCRC 80197 / JCM 7670 / NBRC 15755 / NCIMB 13165 / 161</strain>
    </source>
</reference>
<dbReference type="STRING" id="240015.ACP_0973"/>
<dbReference type="InParanoid" id="C1F3I3"/>
<keyword evidence="4" id="KW-1185">Reference proteome</keyword>
<feature type="chain" id="PRO_5002909268" description="Lipoprotein" evidence="2">
    <location>
        <begin position="20"/>
        <end position="121"/>
    </location>
</feature>
<feature type="coiled-coil region" evidence="1">
    <location>
        <begin position="16"/>
        <end position="43"/>
    </location>
</feature>
<evidence type="ECO:0000256" key="2">
    <source>
        <dbReference type="SAM" id="SignalP"/>
    </source>
</evidence>
<keyword evidence="2" id="KW-0732">Signal</keyword>
<evidence type="ECO:0008006" key="5">
    <source>
        <dbReference type="Google" id="ProtNLM"/>
    </source>
</evidence>
<gene>
    <name evidence="3" type="ordered locus">ACP_0973</name>
</gene>
<accession>C1F3I3</accession>
<sequence length="121" mass="13124">MTVAVVGALLLCASPAARAANRAANMQKTALKLQNDLDQSLSESNFDALRRMVLRKDAATLVDAANARAQGHRPKRGPLHKAEKDLEKAFSSGLLNTDDATQLNLDLADFKDAVKNKYHKP</sequence>
<proteinExistence type="predicted"/>
<protein>
    <recommendedName>
        <fullName evidence="5">Lipoprotein</fullName>
    </recommendedName>
</protein>
<feature type="signal peptide" evidence="2">
    <location>
        <begin position="1"/>
        <end position="19"/>
    </location>
</feature>
<dbReference type="Proteomes" id="UP000002207">
    <property type="component" value="Chromosome"/>
</dbReference>
<dbReference type="HOGENOM" id="CLU_2033035_0_0_0"/>
<organism evidence="3 4">
    <name type="scientific">Acidobacterium capsulatum (strain ATCC 51196 / DSM 11244 / BCRC 80197 / JCM 7670 / NBRC 15755 / NCIMB 13165 / 161)</name>
    <dbReference type="NCBI Taxonomy" id="240015"/>
    <lineage>
        <taxon>Bacteria</taxon>
        <taxon>Pseudomonadati</taxon>
        <taxon>Acidobacteriota</taxon>
        <taxon>Terriglobia</taxon>
        <taxon>Terriglobales</taxon>
        <taxon>Acidobacteriaceae</taxon>
        <taxon>Acidobacterium</taxon>
    </lineage>
</organism>
<dbReference type="AlphaFoldDB" id="C1F3I3"/>
<dbReference type="EMBL" id="CP001472">
    <property type="protein sequence ID" value="ACO31344.1"/>
    <property type="molecule type" value="Genomic_DNA"/>
</dbReference>
<keyword evidence="1" id="KW-0175">Coiled coil</keyword>
<name>C1F3I3_ACIC5</name>
<evidence type="ECO:0000313" key="4">
    <source>
        <dbReference type="Proteomes" id="UP000002207"/>
    </source>
</evidence>
<evidence type="ECO:0000256" key="1">
    <source>
        <dbReference type="SAM" id="Coils"/>
    </source>
</evidence>
<dbReference type="KEGG" id="aca:ACP_0973"/>
<evidence type="ECO:0000313" key="3">
    <source>
        <dbReference type="EMBL" id="ACO31344.1"/>
    </source>
</evidence>